<dbReference type="InterPro" id="IPR050368">
    <property type="entry name" value="ClC-type_chloride_channel"/>
</dbReference>
<feature type="transmembrane region" description="Helical" evidence="11">
    <location>
        <begin position="224"/>
        <end position="245"/>
    </location>
</feature>
<feature type="domain" description="CBS" evidence="12">
    <location>
        <begin position="540"/>
        <end position="600"/>
    </location>
</feature>
<dbReference type="InterPro" id="IPR046342">
    <property type="entry name" value="CBS_dom_sf"/>
</dbReference>
<evidence type="ECO:0000313" key="13">
    <source>
        <dbReference type="EMBL" id="EAT14917.1"/>
    </source>
</evidence>
<keyword evidence="6 11" id="KW-0472">Membrane</keyword>
<reference evidence="13" key="1">
    <citation type="submission" date="2006-05" db="EMBL/GenBank/DDBJ databases">
        <title>Annotation of the draft genome assembly of Desulfuromonas acetoxidans DSM 684.</title>
        <authorList>
            <consortium name="US DOE Joint Genome Institute (JGI-ORNL)"/>
            <person name="Larimer F."/>
            <person name="Land M."/>
            <person name="Hauser L."/>
        </authorList>
    </citation>
    <scope>NUCLEOTIDE SEQUENCE [LARGE SCALE GENOMIC DNA]</scope>
    <source>
        <strain evidence="13">DSM 684</strain>
    </source>
</reference>
<evidence type="ECO:0000313" key="14">
    <source>
        <dbReference type="Proteomes" id="UP000005695"/>
    </source>
</evidence>
<evidence type="ECO:0000256" key="1">
    <source>
        <dbReference type="ARBA" id="ARBA00004141"/>
    </source>
</evidence>
<dbReference type="EMBL" id="AAEW02000016">
    <property type="protein sequence ID" value="EAT14917.1"/>
    <property type="molecule type" value="Genomic_DNA"/>
</dbReference>
<feature type="transmembrane region" description="Helical" evidence="11">
    <location>
        <begin position="357"/>
        <end position="377"/>
    </location>
</feature>
<dbReference type="SUPFAM" id="SSF81340">
    <property type="entry name" value="Clc chloride channel"/>
    <property type="match status" value="1"/>
</dbReference>
<feature type="transmembrane region" description="Helical" evidence="11">
    <location>
        <begin position="86"/>
        <end position="104"/>
    </location>
</feature>
<feature type="domain" description="CBS" evidence="12">
    <location>
        <begin position="474"/>
        <end position="532"/>
    </location>
</feature>
<keyword evidence="3 11" id="KW-0812">Transmembrane</keyword>
<evidence type="ECO:0000256" key="6">
    <source>
        <dbReference type="ARBA" id="ARBA00023136"/>
    </source>
</evidence>
<dbReference type="SUPFAM" id="SSF54631">
    <property type="entry name" value="CBS-domain pair"/>
    <property type="match status" value="1"/>
</dbReference>
<keyword evidence="9" id="KW-0407">Ion channel</keyword>
<dbReference type="Pfam" id="PF00571">
    <property type="entry name" value="CBS"/>
    <property type="match status" value="2"/>
</dbReference>
<dbReference type="AlphaFoldDB" id="Q1JX75"/>
<evidence type="ECO:0000256" key="5">
    <source>
        <dbReference type="ARBA" id="ARBA00023065"/>
    </source>
</evidence>
<dbReference type="FunFam" id="1.10.3080.10:FF:000018">
    <property type="entry name" value="Chloride transporter, ClC family"/>
    <property type="match status" value="1"/>
</dbReference>
<dbReference type="Proteomes" id="UP000005695">
    <property type="component" value="Unassembled WGS sequence"/>
</dbReference>
<sequence>MSFPSLSDTVRHWLRTVQGGTGFRLLLLSALVGAVAGCGALAFYFATNAVDHYLLGQTAHFHPPIEGHLATQEMRPVNTLQMDVSWLLYLMPMVGGLISGWLVYRYAPEAEGHGTDGALEAFHRRGGQIRGRVPLVKTLASIATIGTGGSAGREGPIAQIGAGFGSFVATRLGLTVSTRRILLLAGMAGGIGATFRSPLGGALFAVEVLYRDPEFEHEGLIPSIIASITAYSLFGAVTGWEPLLATPHFKFEHPGELILYCALGLVCALFGAGYVKVFYGLRDYFKRLRCPAWLKPALGGLLLGGLAMMVPQVLGSGYGWVQAALYGKMALSVMLVVAVAKIVATSLTISSGGSGGVFAPSLVIGAMLGGAFGALAEQLFPALTQDPQAYVLVGMAVFFAGVANAPIATLIMVSELTGNYGLLAPLMLVCVVAMIAMRRNGIYEKQVNGRIDSPAHFGDFVIDVLEGARVGELESKGREATLIPVGMTLPDVLQAISTAKSAYFPVVDDDDRMLGIFSLNDIRRILNEEIPPGLVVAGDMATRQVIYATPNEALTEVMKKITSRNLEEIPVVNSAQPDRVLYMLSRRSVLAYYAEQVEKTRGQYQQ</sequence>
<evidence type="ECO:0000256" key="11">
    <source>
        <dbReference type="SAM" id="Phobius"/>
    </source>
</evidence>
<keyword evidence="10" id="KW-0129">CBS domain</keyword>
<reference evidence="13" key="2">
    <citation type="submission" date="2006-05" db="EMBL/GenBank/DDBJ databases">
        <title>Sequencing of the draft genome and assembly of Desulfuromonas acetoxidans DSM 684.</title>
        <authorList>
            <consortium name="US DOE Joint Genome Institute (JGI-PGF)"/>
            <person name="Copeland A."/>
            <person name="Lucas S."/>
            <person name="Lapidus A."/>
            <person name="Barry K."/>
            <person name="Detter J.C."/>
            <person name="Glavina del Rio T."/>
            <person name="Hammon N."/>
            <person name="Israni S."/>
            <person name="Dalin E."/>
            <person name="Tice H."/>
            <person name="Bruce D."/>
            <person name="Pitluck S."/>
            <person name="Richardson P."/>
        </authorList>
    </citation>
    <scope>NUCLEOTIDE SEQUENCE [LARGE SCALE GENOMIC DNA]</scope>
    <source>
        <strain evidence="13">DSM 684</strain>
    </source>
</reference>
<feature type="transmembrane region" description="Helical" evidence="11">
    <location>
        <begin position="21"/>
        <end position="46"/>
    </location>
</feature>
<dbReference type="Gene3D" id="3.10.580.10">
    <property type="entry name" value="CBS-domain"/>
    <property type="match status" value="1"/>
</dbReference>
<dbReference type="InterPro" id="IPR014743">
    <property type="entry name" value="Cl-channel_core"/>
</dbReference>
<dbReference type="PANTHER" id="PTHR43427">
    <property type="entry name" value="CHLORIDE CHANNEL PROTEIN CLC-E"/>
    <property type="match status" value="1"/>
</dbReference>
<feature type="transmembrane region" description="Helical" evidence="11">
    <location>
        <begin position="419"/>
        <end position="437"/>
    </location>
</feature>
<comment type="subcellular location">
    <subcellularLocation>
        <location evidence="1">Membrane</location>
        <topology evidence="1">Multi-pass membrane protein</topology>
    </subcellularLocation>
</comment>
<dbReference type="GO" id="GO:0005254">
    <property type="term" value="F:chloride channel activity"/>
    <property type="evidence" value="ECO:0007669"/>
    <property type="project" value="UniProtKB-KW"/>
</dbReference>
<keyword evidence="5" id="KW-0406">Ion transport</keyword>
<dbReference type="GO" id="GO:0034707">
    <property type="term" value="C:chloride channel complex"/>
    <property type="evidence" value="ECO:0007669"/>
    <property type="project" value="UniProtKB-KW"/>
</dbReference>
<keyword evidence="7" id="KW-0869">Chloride channel</keyword>
<dbReference type="InterPro" id="IPR000644">
    <property type="entry name" value="CBS_dom"/>
</dbReference>
<feature type="transmembrane region" description="Helical" evidence="11">
    <location>
        <begin position="257"/>
        <end position="277"/>
    </location>
</feature>
<name>Q1JX75_DESA6</name>
<dbReference type="Gene3D" id="1.10.3080.10">
    <property type="entry name" value="Clc chloride channel"/>
    <property type="match status" value="1"/>
</dbReference>
<dbReference type="InterPro" id="IPR001807">
    <property type="entry name" value="ClC"/>
</dbReference>
<dbReference type="PROSITE" id="PS51371">
    <property type="entry name" value="CBS"/>
    <property type="match status" value="2"/>
</dbReference>
<evidence type="ECO:0000256" key="2">
    <source>
        <dbReference type="ARBA" id="ARBA00022448"/>
    </source>
</evidence>
<evidence type="ECO:0000256" key="3">
    <source>
        <dbReference type="ARBA" id="ARBA00022692"/>
    </source>
</evidence>
<feature type="transmembrane region" description="Helical" evidence="11">
    <location>
        <begin position="297"/>
        <end position="321"/>
    </location>
</feature>
<protein>
    <submittedName>
        <fullName evidence="13">Cl- channel, voltage gated</fullName>
    </submittedName>
</protein>
<organism evidence="13 14">
    <name type="scientific">Desulfuromonas acetoxidans (strain DSM 684 / 11070)</name>
    <dbReference type="NCBI Taxonomy" id="281689"/>
    <lineage>
        <taxon>Bacteria</taxon>
        <taxon>Pseudomonadati</taxon>
        <taxon>Thermodesulfobacteriota</taxon>
        <taxon>Desulfuromonadia</taxon>
        <taxon>Desulfuromonadales</taxon>
        <taxon>Desulfuromonadaceae</taxon>
        <taxon>Desulfuromonas</taxon>
    </lineage>
</organism>
<proteinExistence type="predicted"/>
<accession>Q1JX75</accession>
<keyword evidence="8" id="KW-0868">Chloride</keyword>
<dbReference type="PANTHER" id="PTHR43427:SF6">
    <property type="entry name" value="CHLORIDE CHANNEL PROTEIN CLC-E"/>
    <property type="match status" value="1"/>
</dbReference>
<keyword evidence="4 11" id="KW-1133">Transmembrane helix</keyword>
<evidence type="ECO:0000256" key="7">
    <source>
        <dbReference type="ARBA" id="ARBA00023173"/>
    </source>
</evidence>
<dbReference type="RefSeq" id="WP_006002022.1">
    <property type="nucleotide sequence ID" value="NZ_AAEW02000016.1"/>
</dbReference>
<evidence type="ECO:0000256" key="8">
    <source>
        <dbReference type="ARBA" id="ARBA00023214"/>
    </source>
</evidence>
<keyword evidence="2" id="KW-0813">Transport</keyword>
<evidence type="ECO:0000259" key="12">
    <source>
        <dbReference type="PROSITE" id="PS51371"/>
    </source>
</evidence>
<keyword evidence="14" id="KW-1185">Reference proteome</keyword>
<dbReference type="PRINTS" id="PR00762">
    <property type="entry name" value="CLCHANNEL"/>
</dbReference>
<comment type="caution">
    <text evidence="13">The sequence shown here is derived from an EMBL/GenBank/DDBJ whole genome shotgun (WGS) entry which is preliminary data.</text>
</comment>
<evidence type="ECO:0000256" key="10">
    <source>
        <dbReference type="PROSITE-ProRule" id="PRU00703"/>
    </source>
</evidence>
<dbReference type="SMART" id="SM00116">
    <property type="entry name" value="CBS"/>
    <property type="match status" value="2"/>
</dbReference>
<evidence type="ECO:0000256" key="4">
    <source>
        <dbReference type="ARBA" id="ARBA00022989"/>
    </source>
</evidence>
<evidence type="ECO:0000256" key="9">
    <source>
        <dbReference type="ARBA" id="ARBA00023303"/>
    </source>
</evidence>
<dbReference type="Pfam" id="PF00654">
    <property type="entry name" value="Voltage_CLC"/>
    <property type="match status" value="1"/>
</dbReference>
<feature type="transmembrane region" description="Helical" evidence="11">
    <location>
        <begin position="389"/>
        <end position="413"/>
    </location>
</feature>
<dbReference type="CDD" id="cd00400">
    <property type="entry name" value="Voltage_gated_ClC"/>
    <property type="match status" value="1"/>
</dbReference>
<dbReference type="OrthoDB" id="9767361at2"/>
<gene>
    <name evidence="13" type="ORF">Dace_0926</name>
</gene>